<evidence type="ECO:0000256" key="7">
    <source>
        <dbReference type="ARBA" id="ARBA00023315"/>
    </source>
</evidence>
<feature type="domain" description="Carrier" evidence="10">
    <location>
        <begin position="2637"/>
        <end position="2719"/>
    </location>
</feature>
<dbReference type="InterPro" id="IPR014043">
    <property type="entry name" value="Acyl_transferase_dom"/>
</dbReference>
<sequence length="2801" mass="287871">MSNSDRLAPEPPFAPDEAVAVVGMAGRTPWALDPADIRLTLAGGPGDGIAEEPAPHADSWCDPALFDAEFFGLSAEAAGRLGAESRLLAELGWAALENAGIVPGAHGVPAGLFLGGGPGSVPSGAAVETVAAALRLTGTGAAPEPAYGPAVARAVRELRAGRHALAVAGAARLGSTPASAAFAVVLKPWSHAVRDGDRVHCVVRLAAEGGPAAAEYAEGDRVADFLAALAGVAGGDRGGATVDGVRLEAPGAAAAAAVAAGGPDRALGEAAALAEPAGTERAVCEPAAWESPAPRPAAGEATSGEPATPRSVATERAVREPVAWEPSAPRPAAGAATSGESATPRPAATERAVRGPAATRAALPVSDTTGPASGAVAPVPVPWTVSARGEGALRALAGRLARHVEERPEDALGDVGLSLAATRPLFPHRAVLLVADRADAVRALTALAAGDSDPAIVRGVAVPGGADGGRAVFVFPGQGTQWPGMARELLDRSPVFRDRLHACAAVLDPLTGWSLLDVLRGAEGGPDTGRVDVVQPVLFAVMVALAALWRAHGVEPAAVVGASLGEIAAAHVAGALSLEDAARVVVPWSAAQARLAGSGDMASVLLAPDELTPRLARFGDRLVFAGANGPRATLVSGERPAVAELLDELAADGVRARRLSNGLAAHSHQLRAQHDWLTAELRGIAPGPSRIPFYSSVTGDRLDTRELDGAYWCRNITEPVRFDAAARALVRVGHRAFAEVSPHPVLAVGLQDTLDDAGADGVVVETLRRDHGGPGRFLTALAELHAHGVDADWTALPGLAAARRVELPSYPFRSAAPEPDSALAGRLAPLSLPEQRRVLEELVRAHATALLGGTGPAAGDDRTFRELGLDSAAGVALRNRLRDAVGLPLPTGLLYDHPTPAALAEHLRTLLLDPRPEPTAARRTAGRPDADEPIAIVGIGCRFPGDVRSPEDLWRLVAEGRETRSEFPTGRGWDLGALQHPDPDRPGTTYVRHGSFLHDADRFDADFFGISPREALAMEPQQRLLLETAWEACERAGIDPAGLRSSDTGVFVGAMRQEYGPRLYEPAEGIEGHLLTGTEGSVLSGRLSYVLGLDGPALTVDTACSSSLVALHLACQALRRGECSLALAGGATVMSAPGLFVQFSRQRGLAPDGRCKAFAAAADGTAWGEGVGLLLLEPLSEARRHGHPVLAVIRGSAVNQDGASNGLTAPNGRAQRRLVREALAAAGLAADEVDAVEAHGTGTRLGDPIEAEALLATYGQGRSAERPLWLGSLKSNIGHTQAAAGVAGVIKMVMALRHGVLPRTLHVDEPSPSVDWSTGAVEVLTEERPWPDTGRPRRAGVSGFGISGTNAHVIVEEAPDDGTPAEGGGGAGVVPWVVSARTPEALREQAGRLATGAPDDPAAAGWSLAAGRSAFPHRAVVVGDGRDELRRGLEAVARGEDAPEAVTGTAEPLAGAVFVFPGQGSQWAGMAVELLDSSAEFAEQVAACERALDPFVDWSLTDVLRRRPGAPGLDRVDVVQPVLWAVMVSLAGLWRSAGVEPVAVVGHSQGEIAAACVAGGLSLEDGARVVALRSRVIREELAGEGGMVAVTLGADATAELIAGYGGRVSVAALNGPLSTVVSGEPAALDDLLTRCEQRGVRARRIPVDYASHSAQVERVRDRILADLAGIRPRTGTVPFHSTVTGEITDTARLDAAYWYTNLRTTVRFAPAVRELAERGRHAFVECSPHPVLTVSVEETAEEAGRPAVVTGSLRRDEGGPRRFLTSLAEAYTRGLPVDWARLFPEHARRFTPELPTYPFRGERFWATAPRTTGDLREAGLAGAGHPLLGAGLTLAGGDGTVLTGRLSLATHPWLADHAVRGTVLLPGTALVELALRAGAGTGCDTVEELTLEAPLVLPADPADAAVTVQVRAGEPDEHGRRPVTVHSRPEPGSSGAPGAPDEAGETWTRNATGVLAPAGAASGAVGSPAGGAREPWAGDAGGAAVERGSAAAGTTWNRDGAGAPAPAPFPAAWPPPGATPVDLDGAYGRLAATGFEYGPVFQGLAAAWRHGDDLLAEVRLPEEAHGDADAYAVHPALLDAALHASLLDGADGVRLPFAWTGVTATAAGATTLRVRLSRTGTDTLSLEATDATGRPAARVASLTLRPVTPEQLRAAARGTRPPLHELTWAALPDGAAPAPAARLAVAGPGADALAGALSGAGARATAHPDLAALTRAVADGTPAPGVVLVPLLPEPGAPEPEDAAEAARTAGHHALHLVRSWLADERFAASRLVLLTRGAIAAAPGEDVPDLAHAPVWGLVRSAQTENPGRFTLLDTDGTGPAAAALLRALAAADEPQLAVRAGEVRVPRLARATAAEGASGFGGGGTVLLTGGTGLLGGTLARHLVTAHGVRDLLLVSRRGPDAEGAAELEDRLASLGARVTVAACDAADRDALAAVVAAAEPPLTAVVHLAGVLDDGVVAALTPDRLDTVTRPKADAAWHLHELMKHQKLDAFVLFSSAAGILGTAGQANYAAANTFLDALAHHRRAHGLPALSLAWGLWAEASGMTGHLDDADVRRLSRAGLLPMAVDQGLALFDAAVAAGGNEGRALLVPARLDTAGARAGAEVPALLRGLVKAPARRPAEPAEEPLEQRLAGLPDTERERVLLELVRGRLADVLGHSAPHTLDLDRGFLELGLDSLTALEFRNRLGAAAGRRLPPTLIFDHPTPAAVGRYLHAELRPAAPGGPPETLPDEREFRRALAAVPLARFQEAGLLPDLLRLAEAAGGPVGEENGTPDGEGDAADLDSMDLQSLVRVALGDN</sequence>
<keyword evidence="6" id="KW-0511">Multifunctional enzyme</keyword>
<feature type="domain" description="PKS/mFAS DH" evidence="12">
    <location>
        <begin position="1825"/>
        <end position="2153"/>
    </location>
</feature>
<feature type="domain" description="Carrier" evidence="10">
    <location>
        <begin position="834"/>
        <end position="911"/>
    </location>
</feature>
<dbReference type="InterPro" id="IPR049552">
    <property type="entry name" value="PKS_DH_N"/>
</dbReference>
<dbReference type="FunFam" id="3.40.47.10:FF:000019">
    <property type="entry name" value="Polyketide synthase type I"/>
    <property type="match status" value="1"/>
</dbReference>
<dbReference type="SMART" id="SM00826">
    <property type="entry name" value="PKS_DH"/>
    <property type="match status" value="1"/>
</dbReference>
<dbReference type="InterPro" id="IPR018201">
    <property type="entry name" value="Ketoacyl_synth_AS"/>
</dbReference>
<dbReference type="PROSITE" id="PS52019">
    <property type="entry name" value="PKS_MFAS_DH"/>
    <property type="match status" value="1"/>
</dbReference>
<evidence type="ECO:0000256" key="1">
    <source>
        <dbReference type="ARBA" id="ARBA00004792"/>
    </source>
</evidence>
<feature type="region of interest" description="Disordered" evidence="9">
    <location>
        <begin position="285"/>
        <end position="378"/>
    </location>
</feature>
<dbReference type="PROSITE" id="PS52004">
    <property type="entry name" value="KS3_2"/>
    <property type="match status" value="1"/>
</dbReference>
<keyword evidence="7" id="KW-0012">Acyltransferase</keyword>
<dbReference type="PROSITE" id="PS50075">
    <property type="entry name" value="CARRIER"/>
    <property type="match status" value="2"/>
</dbReference>
<feature type="region of interest" description="N-terminal hotdog fold" evidence="8">
    <location>
        <begin position="1825"/>
        <end position="1962"/>
    </location>
</feature>
<dbReference type="Pfam" id="PF22621">
    <property type="entry name" value="CurL-like_PKS_C"/>
    <property type="match status" value="1"/>
</dbReference>
<dbReference type="InterPro" id="IPR013968">
    <property type="entry name" value="PKS_KR"/>
</dbReference>
<name>A0A5N5W2Z2_STRMB</name>
<dbReference type="SUPFAM" id="SSF55048">
    <property type="entry name" value="Probable ACP-binding domain of malonyl-CoA ACP transacylase"/>
    <property type="match status" value="2"/>
</dbReference>
<keyword evidence="3" id="KW-0597">Phosphoprotein</keyword>
<dbReference type="InterPro" id="IPR014030">
    <property type="entry name" value="Ketoacyl_synth_N"/>
</dbReference>
<feature type="region of interest" description="Disordered" evidence="9">
    <location>
        <begin position="1912"/>
        <end position="1945"/>
    </location>
</feature>
<dbReference type="InterPro" id="IPR032821">
    <property type="entry name" value="PKS_assoc"/>
</dbReference>
<comment type="caution">
    <text evidence="13">The sequence shown here is derived from an EMBL/GenBank/DDBJ whole genome shotgun (WGS) entry which is preliminary data.</text>
</comment>
<feature type="domain" description="Ketosynthase family 3 (KS3)" evidence="11">
    <location>
        <begin position="931"/>
        <end position="1357"/>
    </location>
</feature>
<feature type="region of interest" description="Disordered" evidence="9">
    <location>
        <begin position="1958"/>
        <end position="2007"/>
    </location>
</feature>
<dbReference type="SMART" id="SM00825">
    <property type="entry name" value="PKS_KS"/>
    <property type="match status" value="1"/>
</dbReference>
<dbReference type="GO" id="GO:0033068">
    <property type="term" value="P:macrolide biosynthetic process"/>
    <property type="evidence" value="ECO:0007669"/>
    <property type="project" value="UniProtKB-ARBA"/>
</dbReference>
<dbReference type="InterPro" id="IPR050091">
    <property type="entry name" value="PKS_NRPS_Biosynth_Enz"/>
</dbReference>
<feature type="compositionally biased region" description="Acidic residues" evidence="9">
    <location>
        <begin position="2778"/>
        <end position="2787"/>
    </location>
</feature>
<dbReference type="InterPro" id="IPR042104">
    <property type="entry name" value="PKS_dehydratase_sf"/>
</dbReference>
<dbReference type="InterPro" id="IPR057326">
    <property type="entry name" value="KR_dom"/>
</dbReference>
<dbReference type="InterPro" id="IPR036736">
    <property type="entry name" value="ACP-like_sf"/>
</dbReference>
<dbReference type="SUPFAM" id="SSF52151">
    <property type="entry name" value="FabD/lysophospholipase-like"/>
    <property type="match status" value="2"/>
</dbReference>
<dbReference type="FunFam" id="3.40.366.10:FF:000002">
    <property type="entry name" value="Probable polyketide synthase 2"/>
    <property type="match status" value="2"/>
</dbReference>
<dbReference type="Gene3D" id="3.40.366.10">
    <property type="entry name" value="Malonyl-Coenzyme A Acyl Carrier Protein, domain 2"/>
    <property type="match status" value="2"/>
</dbReference>
<dbReference type="Gene3D" id="3.30.70.3290">
    <property type="match status" value="2"/>
</dbReference>
<dbReference type="Pfam" id="PF00550">
    <property type="entry name" value="PP-binding"/>
    <property type="match status" value="2"/>
</dbReference>
<dbReference type="FunFam" id="1.10.1200.10:FF:000007">
    <property type="entry name" value="Probable polyketide synthase pks17"/>
    <property type="match status" value="1"/>
</dbReference>
<dbReference type="Gene3D" id="3.40.47.10">
    <property type="match status" value="2"/>
</dbReference>
<dbReference type="SUPFAM" id="SSF51735">
    <property type="entry name" value="NAD(P)-binding Rossmann-fold domains"/>
    <property type="match status" value="2"/>
</dbReference>
<dbReference type="InterPro" id="IPR036291">
    <property type="entry name" value="NAD(P)-bd_dom_sf"/>
</dbReference>
<dbReference type="Pfam" id="PF08659">
    <property type="entry name" value="KR"/>
    <property type="match status" value="1"/>
</dbReference>
<evidence type="ECO:0000256" key="3">
    <source>
        <dbReference type="ARBA" id="ARBA00022553"/>
    </source>
</evidence>
<dbReference type="SMART" id="SM01294">
    <property type="entry name" value="PKS_PP_betabranch"/>
    <property type="match status" value="2"/>
</dbReference>
<evidence type="ECO:0000256" key="5">
    <source>
        <dbReference type="ARBA" id="ARBA00023194"/>
    </source>
</evidence>
<comment type="pathway">
    <text evidence="1">Antibiotic biosynthesis.</text>
</comment>
<dbReference type="RefSeq" id="WP_152265005.1">
    <property type="nucleotide sequence ID" value="NZ_VOKX01000098.1"/>
</dbReference>
<dbReference type="InterPro" id="IPR016035">
    <property type="entry name" value="Acyl_Trfase/lysoPLipase"/>
</dbReference>
<protein>
    <submittedName>
        <fullName evidence="13">SDR family NAD(P)-dependent oxidoreductase</fullName>
    </submittedName>
</protein>
<dbReference type="InterPro" id="IPR055123">
    <property type="entry name" value="SpnB-like_Rossmann"/>
</dbReference>
<keyword evidence="14" id="KW-1185">Reference proteome</keyword>
<keyword evidence="5" id="KW-0045">Antibiotic biosynthesis</keyword>
<accession>A0A5N5W2Z2</accession>
<dbReference type="SMART" id="SM00822">
    <property type="entry name" value="PKS_KR"/>
    <property type="match status" value="1"/>
</dbReference>
<feature type="compositionally biased region" description="Low complexity" evidence="9">
    <location>
        <begin position="331"/>
        <end position="344"/>
    </location>
</feature>
<dbReference type="SUPFAM" id="SSF53901">
    <property type="entry name" value="Thiolase-like"/>
    <property type="match status" value="2"/>
</dbReference>
<evidence type="ECO:0000313" key="14">
    <source>
        <dbReference type="Proteomes" id="UP000327000"/>
    </source>
</evidence>
<evidence type="ECO:0000256" key="2">
    <source>
        <dbReference type="ARBA" id="ARBA00022450"/>
    </source>
</evidence>
<feature type="compositionally biased region" description="Low complexity" evidence="9">
    <location>
        <begin position="1930"/>
        <end position="1941"/>
    </location>
</feature>
<dbReference type="Pfam" id="PF22953">
    <property type="entry name" value="SpnB_Rossmann"/>
    <property type="match status" value="1"/>
</dbReference>
<dbReference type="InterPro" id="IPR009081">
    <property type="entry name" value="PP-bd_ACP"/>
</dbReference>
<dbReference type="PANTHER" id="PTHR43775:SF51">
    <property type="entry name" value="INACTIVE PHENOLPHTHIOCEROL SYNTHESIS POLYKETIDE SYNTHASE TYPE I PKS1-RELATED"/>
    <property type="match status" value="1"/>
</dbReference>
<dbReference type="InterPro" id="IPR001227">
    <property type="entry name" value="Ac_transferase_dom_sf"/>
</dbReference>
<feature type="region of interest" description="C-terminal hotdog fold" evidence="8">
    <location>
        <begin position="2018"/>
        <end position="2153"/>
    </location>
</feature>
<dbReference type="InterPro" id="IPR049551">
    <property type="entry name" value="PKS_DH_C"/>
</dbReference>
<dbReference type="EMBL" id="VOKX01000098">
    <property type="protein sequence ID" value="KAB7836992.1"/>
    <property type="molecule type" value="Genomic_DNA"/>
</dbReference>
<evidence type="ECO:0000259" key="10">
    <source>
        <dbReference type="PROSITE" id="PS50075"/>
    </source>
</evidence>
<proteinExistence type="predicted"/>
<feature type="region of interest" description="Disordered" evidence="9">
    <location>
        <begin position="2766"/>
        <end position="2787"/>
    </location>
</feature>
<evidence type="ECO:0000256" key="9">
    <source>
        <dbReference type="SAM" id="MobiDB-lite"/>
    </source>
</evidence>
<dbReference type="InterPro" id="IPR049900">
    <property type="entry name" value="PKS_mFAS_DH"/>
</dbReference>
<dbReference type="GO" id="GO:0004312">
    <property type="term" value="F:fatty acid synthase activity"/>
    <property type="evidence" value="ECO:0007669"/>
    <property type="project" value="TreeGrafter"/>
</dbReference>
<dbReference type="Pfam" id="PF16197">
    <property type="entry name" value="KAsynt_C_assoc"/>
    <property type="match status" value="1"/>
</dbReference>
<dbReference type="Proteomes" id="UP000327000">
    <property type="component" value="Unassembled WGS sequence"/>
</dbReference>
<dbReference type="InterPro" id="IPR020806">
    <property type="entry name" value="PKS_PP-bd"/>
</dbReference>
<feature type="active site" description="Proton acceptor; for dehydratase activity" evidence="8">
    <location>
        <position position="1857"/>
    </location>
</feature>
<dbReference type="SMART" id="SM00823">
    <property type="entry name" value="PKS_PP"/>
    <property type="match status" value="2"/>
</dbReference>
<dbReference type="Pfam" id="PF00109">
    <property type="entry name" value="ketoacyl-synt"/>
    <property type="match status" value="2"/>
</dbReference>
<dbReference type="GO" id="GO:0031177">
    <property type="term" value="F:phosphopantetheine binding"/>
    <property type="evidence" value="ECO:0007669"/>
    <property type="project" value="InterPro"/>
</dbReference>
<dbReference type="InterPro" id="IPR016039">
    <property type="entry name" value="Thiolase-like"/>
</dbReference>
<evidence type="ECO:0000256" key="6">
    <source>
        <dbReference type="ARBA" id="ARBA00023268"/>
    </source>
</evidence>
<evidence type="ECO:0000259" key="11">
    <source>
        <dbReference type="PROSITE" id="PS52004"/>
    </source>
</evidence>
<dbReference type="Pfam" id="PF00698">
    <property type="entry name" value="Acyl_transf_1"/>
    <property type="match status" value="2"/>
</dbReference>
<evidence type="ECO:0000313" key="13">
    <source>
        <dbReference type="EMBL" id="KAB7836992.1"/>
    </source>
</evidence>
<dbReference type="SUPFAM" id="SSF47336">
    <property type="entry name" value="ACP-like"/>
    <property type="match status" value="2"/>
</dbReference>
<gene>
    <name evidence="13" type="ORF">FRZ00_24830</name>
</gene>
<dbReference type="Pfam" id="PF14765">
    <property type="entry name" value="PS-DH"/>
    <property type="match status" value="1"/>
</dbReference>
<dbReference type="InterPro" id="IPR014031">
    <property type="entry name" value="Ketoacyl_synth_C"/>
</dbReference>
<dbReference type="GO" id="GO:0006633">
    <property type="term" value="P:fatty acid biosynthetic process"/>
    <property type="evidence" value="ECO:0007669"/>
    <property type="project" value="InterPro"/>
</dbReference>
<dbReference type="InterPro" id="IPR016036">
    <property type="entry name" value="Malonyl_transacylase_ACP-bd"/>
</dbReference>
<dbReference type="Gene3D" id="1.10.1200.10">
    <property type="entry name" value="ACP-like"/>
    <property type="match status" value="2"/>
</dbReference>
<dbReference type="Pfam" id="PF02801">
    <property type="entry name" value="Ketoacyl-synt_C"/>
    <property type="match status" value="1"/>
</dbReference>
<evidence type="ECO:0000256" key="4">
    <source>
        <dbReference type="ARBA" id="ARBA00022679"/>
    </source>
</evidence>
<organism evidence="13 14">
    <name type="scientific">Streptomyces mobaraensis</name>
    <name type="common">Streptoverticillium mobaraense</name>
    <dbReference type="NCBI Taxonomy" id="35621"/>
    <lineage>
        <taxon>Bacteria</taxon>
        <taxon>Bacillati</taxon>
        <taxon>Actinomycetota</taxon>
        <taxon>Actinomycetes</taxon>
        <taxon>Kitasatosporales</taxon>
        <taxon>Streptomycetaceae</taxon>
        <taxon>Streptomyces</taxon>
    </lineage>
</organism>
<keyword evidence="4" id="KW-0808">Transferase</keyword>
<dbReference type="CDD" id="cd00833">
    <property type="entry name" value="PKS"/>
    <property type="match status" value="1"/>
</dbReference>
<evidence type="ECO:0000256" key="8">
    <source>
        <dbReference type="PROSITE-ProRule" id="PRU01363"/>
    </source>
</evidence>
<dbReference type="InterPro" id="IPR020807">
    <property type="entry name" value="PKS_DH"/>
</dbReference>
<dbReference type="OrthoDB" id="9778690at2"/>
<feature type="active site" description="Proton donor; for dehydratase activity" evidence="8">
    <location>
        <position position="2079"/>
    </location>
</feature>
<dbReference type="Pfam" id="PF21089">
    <property type="entry name" value="PKS_DH_N"/>
    <property type="match status" value="1"/>
</dbReference>
<dbReference type="Gene3D" id="3.40.50.720">
    <property type="entry name" value="NAD(P)-binding Rossmann-like Domain"/>
    <property type="match status" value="1"/>
</dbReference>
<reference evidence="13 14" key="1">
    <citation type="journal article" date="2019" name="Microb. Cell Fact.">
        <title>Exploring novel herbicidin analogues by transcriptional regulator overexpression and MS/MS molecular networking.</title>
        <authorList>
            <person name="Shi Y."/>
            <person name="Gu R."/>
            <person name="Li Y."/>
            <person name="Wang X."/>
            <person name="Ren W."/>
            <person name="Li X."/>
            <person name="Wang L."/>
            <person name="Xie Y."/>
            <person name="Hong B."/>
        </authorList>
    </citation>
    <scope>NUCLEOTIDE SEQUENCE [LARGE SCALE GENOMIC DNA]</scope>
    <source>
        <strain evidence="13 14">US-43</strain>
    </source>
</reference>
<dbReference type="PANTHER" id="PTHR43775">
    <property type="entry name" value="FATTY ACID SYNTHASE"/>
    <property type="match status" value="1"/>
</dbReference>
<dbReference type="InterPro" id="IPR020841">
    <property type="entry name" value="PKS_Beta-ketoAc_synthase_dom"/>
</dbReference>
<keyword evidence="2" id="KW-0596">Phosphopantetheine</keyword>
<dbReference type="Gene3D" id="3.10.129.110">
    <property type="entry name" value="Polyketide synthase dehydratase"/>
    <property type="match status" value="1"/>
</dbReference>
<dbReference type="CDD" id="cd08956">
    <property type="entry name" value="KR_3_FAS_SDR_x"/>
    <property type="match status" value="1"/>
</dbReference>
<dbReference type="SMART" id="SM00827">
    <property type="entry name" value="PKS_AT"/>
    <property type="match status" value="2"/>
</dbReference>
<dbReference type="GO" id="GO:0004315">
    <property type="term" value="F:3-oxoacyl-[acyl-carrier-protein] synthase activity"/>
    <property type="evidence" value="ECO:0007669"/>
    <property type="project" value="InterPro"/>
</dbReference>
<feature type="compositionally biased region" description="Low complexity" evidence="9">
    <location>
        <begin position="1958"/>
        <end position="1972"/>
    </location>
</feature>
<dbReference type="PROSITE" id="PS00606">
    <property type="entry name" value="KS3_1"/>
    <property type="match status" value="1"/>
</dbReference>
<evidence type="ECO:0000259" key="12">
    <source>
        <dbReference type="PROSITE" id="PS52019"/>
    </source>
</evidence>